<dbReference type="PANTHER" id="PTHR34301:SF8">
    <property type="entry name" value="ATPASE DOMAIN-CONTAINING PROTEIN"/>
    <property type="match status" value="1"/>
</dbReference>
<keyword evidence="3" id="KW-1185">Reference proteome</keyword>
<dbReference type="Pfam" id="PF13191">
    <property type="entry name" value="AAA_16"/>
    <property type="match status" value="1"/>
</dbReference>
<dbReference type="AlphaFoldDB" id="A0A7K3TI02"/>
<dbReference type="Proteomes" id="UP000469763">
    <property type="component" value="Unassembled WGS sequence"/>
</dbReference>
<organism evidence="2 3">
    <name type="scientific">Bifidobacterium avesanii</name>
    <dbReference type="NCBI Taxonomy" id="1798157"/>
    <lineage>
        <taxon>Bacteria</taxon>
        <taxon>Bacillati</taxon>
        <taxon>Actinomycetota</taxon>
        <taxon>Actinomycetes</taxon>
        <taxon>Bifidobacteriales</taxon>
        <taxon>Bifidobacteriaceae</taxon>
        <taxon>Bifidobacterium</taxon>
    </lineage>
</organism>
<dbReference type="RefSeq" id="WP_152351022.1">
    <property type="nucleotide sequence ID" value="NZ_WBSN01000020.1"/>
</dbReference>
<comment type="caution">
    <text evidence="2">The sequence shown here is derived from an EMBL/GenBank/DDBJ whole genome shotgun (WGS) entry which is preliminary data.</text>
</comment>
<accession>A0A7K3TI02</accession>
<gene>
    <name evidence="2" type="ORF">GFD22_07050</name>
</gene>
<feature type="domain" description="Orc1-like AAA ATPase" evidence="1">
    <location>
        <begin position="24"/>
        <end position="183"/>
    </location>
</feature>
<sequence>MESQTPLQALNPFMPGAGLQPPALVGRTGELELMDRMAARTKLRLLNRGIMLYGLRGIGKTVLLLRMRSIAEQRHMATIKIEASADAGKTYDALFREIPMSIARIGKPDLREKVGGVFSHVESISFDFMGVKAGADFKGKESFRTESYRLQLLIEGICRELRKADSGLYLFVDELQEMNDGPLGDLITIQHEMGQQNLPFYIIGAGLPDLPGVLAKSRSYAERLFEYREIDKLDDISTRKGFQEPARNSGRPFSDDSLSQLVDLSQGYPYFIQAYGAATWNASDSNPIGEDAVAKGKSEALRMLDHGLYMSRWQKATEAGRMYLRIMADLSDGPVRTADVARRFRSRGSAASARASLIADGLIYSAGYGQVAFSVPRMAEFVRRVMPEVEQPYDGRR</sequence>
<dbReference type="InterPro" id="IPR027417">
    <property type="entry name" value="P-loop_NTPase"/>
</dbReference>
<evidence type="ECO:0000313" key="2">
    <source>
        <dbReference type="EMBL" id="NEG78725.1"/>
    </source>
</evidence>
<dbReference type="EMBL" id="WHZY01000009">
    <property type="protein sequence ID" value="NEG78725.1"/>
    <property type="molecule type" value="Genomic_DNA"/>
</dbReference>
<dbReference type="PANTHER" id="PTHR34301">
    <property type="entry name" value="DNA-BINDING PROTEIN-RELATED"/>
    <property type="match status" value="1"/>
</dbReference>
<dbReference type="SUPFAM" id="SSF52540">
    <property type="entry name" value="P-loop containing nucleoside triphosphate hydrolases"/>
    <property type="match status" value="1"/>
</dbReference>
<proteinExistence type="predicted"/>
<dbReference type="OrthoDB" id="2020141at2"/>
<reference evidence="2 3" key="1">
    <citation type="submission" date="2019-10" db="EMBL/GenBank/DDBJ databases">
        <title>Bifidobacterium from non-human primates.</title>
        <authorList>
            <person name="Modesto M."/>
        </authorList>
    </citation>
    <scope>NUCLEOTIDE SEQUENCE [LARGE SCALE GENOMIC DNA]</scope>
    <source>
        <strain evidence="2 3">TREC</strain>
    </source>
</reference>
<evidence type="ECO:0000313" key="3">
    <source>
        <dbReference type="Proteomes" id="UP000469763"/>
    </source>
</evidence>
<protein>
    <submittedName>
        <fullName evidence="2">AAA family ATPase</fullName>
    </submittedName>
</protein>
<name>A0A7K3TI02_9BIFI</name>
<evidence type="ECO:0000259" key="1">
    <source>
        <dbReference type="Pfam" id="PF13191"/>
    </source>
</evidence>
<dbReference type="Gene3D" id="3.40.50.300">
    <property type="entry name" value="P-loop containing nucleotide triphosphate hydrolases"/>
    <property type="match status" value="1"/>
</dbReference>
<dbReference type="InterPro" id="IPR041664">
    <property type="entry name" value="AAA_16"/>
</dbReference>